<dbReference type="AlphaFoldDB" id="A0AAV4TC18"/>
<sequence>METIRGWGPLSVCYSDGRNNPCHCEQRTQNLPYFLPPVSILKATLMVNASNKIVQSFLGKAGKGFQLPWKQYGAGGPLSCCYSDGRNNPCHCEVETWTYIQVNTW</sequence>
<reference evidence="1 2" key="1">
    <citation type="submission" date="2021-06" db="EMBL/GenBank/DDBJ databases">
        <title>Caerostris extrusa draft genome.</title>
        <authorList>
            <person name="Kono N."/>
            <person name="Arakawa K."/>
        </authorList>
    </citation>
    <scope>NUCLEOTIDE SEQUENCE [LARGE SCALE GENOMIC DNA]</scope>
</reference>
<accession>A0AAV4TC18</accession>
<protein>
    <submittedName>
        <fullName evidence="1">Uncharacterized protein</fullName>
    </submittedName>
</protein>
<evidence type="ECO:0000313" key="2">
    <source>
        <dbReference type="Proteomes" id="UP001054945"/>
    </source>
</evidence>
<evidence type="ECO:0000313" key="1">
    <source>
        <dbReference type="EMBL" id="GIY42744.1"/>
    </source>
</evidence>
<proteinExistence type="predicted"/>
<dbReference type="Proteomes" id="UP001054945">
    <property type="component" value="Unassembled WGS sequence"/>
</dbReference>
<keyword evidence="2" id="KW-1185">Reference proteome</keyword>
<name>A0AAV4TC18_CAEEX</name>
<gene>
    <name evidence="1" type="ORF">CEXT_800331</name>
</gene>
<organism evidence="1 2">
    <name type="scientific">Caerostris extrusa</name>
    <name type="common">Bark spider</name>
    <name type="synonym">Caerostris bankana</name>
    <dbReference type="NCBI Taxonomy" id="172846"/>
    <lineage>
        <taxon>Eukaryota</taxon>
        <taxon>Metazoa</taxon>
        <taxon>Ecdysozoa</taxon>
        <taxon>Arthropoda</taxon>
        <taxon>Chelicerata</taxon>
        <taxon>Arachnida</taxon>
        <taxon>Araneae</taxon>
        <taxon>Araneomorphae</taxon>
        <taxon>Entelegynae</taxon>
        <taxon>Araneoidea</taxon>
        <taxon>Araneidae</taxon>
        <taxon>Caerostris</taxon>
    </lineage>
</organism>
<comment type="caution">
    <text evidence="1">The sequence shown here is derived from an EMBL/GenBank/DDBJ whole genome shotgun (WGS) entry which is preliminary data.</text>
</comment>
<dbReference type="EMBL" id="BPLR01010890">
    <property type="protein sequence ID" value="GIY42744.1"/>
    <property type="molecule type" value="Genomic_DNA"/>
</dbReference>